<name>A0A4S4KWA2_9AGAM</name>
<dbReference type="InterPro" id="IPR048392">
    <property type="entry name" value="MTR4-like_stalk"/>
</dbReference>
<dbReference type="InterPro" id="IPR012961">
    <property type="entry name" value="Ski2/MTR4_C"/>
</dbReference>
<dbReference type="Gene3D" id="1.20.1500.20">
    <property type="match status" value="1"/>
</dbReference>
<dbReference type="AlphaFoldDB" id="A0A4S4KWA2"/>
<dbReference type="InterPro" id="IPR050699">
    <property type="entry name" value="RNA-DNA_Helicase"/>
</dbReference>
<evidence type="ECO:0000256" key="6">
    <source>
        <dbReference type="ARBA" id="ARBA00022806"/>
    </source>
</evidence>
<proteinExistence type="inferred from homology"/>
<protein>
    <recommendedName>
        <fullName evidence="14">Helicase ATP-binding domain-containing protein</fullName>
    </recommendedName>
</protein>
<keyword evidence="8" id="KW-0694">RNA-binding</keyword>
<evidence type="ECO:0000256" key="7">
    <source>
        <dbReference type="ARBA" id="ARBA00022840"/>
    </source>
</evidence>
<accession>A0A4S4KWA2</accession>
<evidence type="ECO:0000256" key="2">
    <source>
        <dbReference type="ARBA" id="ARBA00010140"/>
    </source>
</evidence>
<dbReference type="Gene3D" id="3.40.50.300">
    <property type="entry name" value="P-loop containing nucleotide triphosphate hydrolases"/>
    <property type="match status" value="2"/>
</dbReference>
<keyword evidence="4" id="KW-0547">Nucleotide-binding</keyword>
<evidence type="ECO:0000313" key="13">
    <source>
        <dbReference type="Proteomes" id="UP000308199"/>
    </source>
</evidence>
<dbReference type="GO" id="GO:0070478">
    <property type="term" value="P:nuclear-transcribed mRNA catabolic process, 3'-5' exonucleolytic nonsense-mediated decay"/>
    <property type="evidence" value="ECO:0007669"/>
    <property type="project" value="TreeGrafter"/>
</dbReference>
<feature type="region of interest" description="Disordered" evidence="9">
    <location>
        <begin position="196"/>
        <end position="227"/>
    </location>
</feature>
<dbReference type="InterPro" id="IPR001650">
    <property type="entry name" value="Helicase_C-like"/>
</dbReference>
<dbReference type="OrthoDB" id="64767at2759"/>
<dbReference type="Proteomes" id="UP000308199">
    <property type="component" value="Unassembled WGS sequence"/>
</dbReference>
<dbReference type="InterPro" id="IPR027417">
    <property type="entry name" value="P-loop_NTPase"/>
</dbReference>
<dbReference type="InterPro" id="IPR011545">
    <property type="entry name" value="DEAD/DEAH_box_helicase_dom"/>
</dbReference>
<keyword evidence="5" id="KW-0378">Hydrolase</keyword>
<feature type="domain" description="Helicase C-terminal" evidence="11">
    <location>
        <begin position="572"/>
        <end position="767"/>
    </location>
</feature>
<dbReference type="GO" id="GO:0003723">
    <property type="term" value="F:RNA binding"/>
    <property type="evidence" value="ECO:0007669"/>
    <property type="project" value="UniProtKB-KW"/>
</dbReference>
<dbReference type="PANTHER" id="PTHR12131:SF1">
    <property type="entry name" value="ATP-DEPENDENT RNA HELICASE SUPV3L1, MITOCHONDRIAL-RELATED"/>
    <property type="match status" value="1"/>
</dbReference>
<gene>
    <name evidence="12" type="ORF">EW145_g6761</name>
</gene>
<comment type="caution">
    <text evidence="12">The sequence shown here is derived from an EMBL/GenBank/DDBJ whole genome shotgun (WGS) entry which is preliminary data.</text>
</comment>
<evidence type="ECO:0000259" key="10">
    <source>
        <dbReference type="PROSITE" id="PS51192"/>
    </source>
</evidence>
<dbReference type="FunFam" id="3.40.50.300:FF:000987">
    <property type="entry name" value="DEAD/DEAH box RNA helicase"/>
    <property type="match status" value="1"/>
</dbReference>
<dbReference type="FunFam" id="1.10.3380.30:FF:000001">
    <property type="entry name" value="Ski2 ATP-dependent RNA helicase"/>
    <property type="match status" value="1"/>
</dbReference>
<dbReference type="SMART" id="SM00490">
    <property type="entry name" value="HELICc"/>
    <property type="match status" value="1"/>
</dbReference>
<dbReference type="InterPro" id="IPR040801">
    <property type="entry name" value="Ski2_N"/>
</dbReference>
<dbReference type="SUPFAM" id="SSF52540">
    <property type="entry name" value="P-loop containing nucleoside triphosphate hydrolases"/>
    <property type="match status" value="1"/>
</dbReference>
<dbReference type="Pfam" id="PF17911">
    <property type="entry name" value="Ski2_N"/>
    <property type="match status" value="1"/>
</dbReference>
<dbReference type="GO" id="GO:0055087">
    <property type="term" value="C:Ski complex"/>
    <property type="evidence" value="ECO:0007669"/>
    <property type="project" value="TreeGrafter"/>
</dbReference>
<dbReference type="InterPro" id="IPR025696">
    <property type="entry name" value="Beta-barrel_MTR4"/>
</dbReference>
<keyword evidence="3" id="KW-0963">Cytoplasm</keyword>
<feature type="region of interest" description="Disordered" evidence="9">
    <location>
        <begin position="488"/>
        <end position="554"/>
    </location>
</feature>
<evidence type="ECO:0008006" key="14">
    <source>
        <dbReference type="Google" id="ProtNLM"/>
    </source>
</evidence>
<dbReference type="PIRSF" id="PIRSF005198">
    <property type="entry name" value="Antiviral_helicase_SKI2"/>
    <property type="match status" value="1"/>
</dbReference>
<dbReference type="InterPro" id="IPR014001">
    <property type="entry name" value="Helicase_ATP-bd"/>
</dbReference>
<evidence type="ECO:0000256" key="5">
    <source>
        <dbReference type="ARBA" id="ARBA00022801"/>
    </source>
</evidence>
<dbReference type="SMART" id="SM00487">
    <property type="entry name" value="DEXDc"/>
    <property type="match status" value="1"/>
</dbReference>
<dbReference type="Gene3D" id="1.10.3380.30">
    <property type="match status" value="1"/>
</dbReference>
<evidence type="ECO:0000256" key="3">
    <source>
        <dbReference type="ARBA" id="ARBA00022490"/>
    </source>
</evidence>
<dbReference type="SMART" id="SM01142">
    <property type="entry name" value="DSHCT"/>
    <property type="match status" value="1"/>
</dbReference>
<dbReference type="PROSITE" id="PS51192">
    <property type="entry name" value="HELICASE_ATP_BIND_1"/>
    <property type="match status" value="1"/>
</dbReference>
<evidence type="ECO:0000259" key="11">
    <source>
        <dbReference type="PROSITE" id="PS51194"/>
    </source>
</evidence>
<evidence type="ECO:0000256" key="9">
    <source>
        <dbReference type="SAM" id="MobiDB-lite"/>
    </source>
</evidence>
<feature type="compositionally biased region" description="Basic and acidic residues" evidence="9">
    <location>
        <begin position="488"/>
        <end position="504"/>
    </location>
</feature>
<evidence type="ECO:0000256" key="4">
    <source>
        <dbReference type="ARBA" id="ARBA00022741"/>
    </source>
</evidence>
<dbReference type="Pfam" id="PF21408">
    <property type="entry name" value="MTR4-like_stalk"/>
    <property type="match status" value="1"/>
</dbReference>
<dbReference type="Pfam" id="PF13234">
    <property type="entry name" value="MTR4_beta-barrel"/>
    <property type="match status" value="1"/>
</dbReference>
<dbReference type="Pfam" id="PF00271">
    <property type="entry name" value="Helicase_C"/>
    <property type="match status" value="1"/>
</dbReference>
<dbReference type="Pfam" id="PF08148">
    <property type="entry name" value="DSHCT"/>
    <property type="match status" value="1"/>
</dbReference>
<sequence length="1239" mass="137883">MTVRQDDDARHIAICEAAEPSVSITAKNLLAELHLDYLPTRQQVYNGIEEKTLLPRTSLPDHWLPTYQIHWEHRLEIPSLLFTSTSPPPATLAFVRTGLDGHVVGCTEILTVQQGSGLTSTSLERAPAPLQSFVRGKSGHVPFWPGGLDEALLPQNDGSSTKGLRTIPPGFNRGLRIHDEDAEYVDPSSLEFEGRDLEKSNKEDTKQIGLNDEQELDAPPGSSEIDGLLSTDRSQLQPLVPPVRPLRRVVVQKREWAHVIDVKKPMANFYELVPEMAHKYPFELDTFQKEAVYHLEMGDSVFVAAHTSAGKTVVAEYAIALAAKHMTRAIYTSPIKALSNQKFRDFKQTFSSSSIGILTGDVQINPEANCLVMTTEILRSMLYKGADLIRDVEFVIFDEVHYINDAERGVVWEEIIIMLPEHVSIILLSATVPNTKEFADWVGRTKKKDIYVISTPARPVPLEHYLYAGRETYKIVDAKGQFIGQGHKEAGEALRRKQDKEREAAGLPPVQRLGARAAAPRRGQHGGSPSSRGNTARGRGGGTPSFVRGGAPGGARTFHQVDKNLYVHLVGYLRKNNLLPVVVFTFSKRRCEESAVTLTNIDLCNAGDKSEVHVTIGKALARLKGSDKKLPQIGRMRDLLSRGIGVHHGGLLPIVKEVVEILFARGLVKVLFATETFAMGVNMPAKCVVFSGIRKHDGRSFRTLEPGEYTQMAGRAGRRGLDTTGTVIIVAGDELPEITTLHTMMLGTPTKLQSQFRLTYNMILNLLRVEALKVEEMIKRSFSENASQKLLPEQQQKVNDNEKKLSTMSKLDCDICLPDINVYYDISAQITILNYKLVSMAASHPQGIKSLEQGRIVILCDNHFRNNAAIILKAGPPQDKMKTFFVLALSNPESKGQKIDLDAQPVAPVWPPDPNTLVNENTAYEFVIVSLSSITLVTSKTLNKDKVEFNDIIERRKISAMKRAVSILNDIVKEWAAAAHVPEVEWKRMRTFEFQEALRSRNQLTKKLPGYSCVLCSNFKDHYSILHGEKLLRANIEYLKLAISDQNLELIPDYEQRIAALQELKFIDANSTVLLKGRVACEINSADELVLTELILENMLVAYEPEEVVALLSCFVFQEKTDVNPVIPPKLEVGCAAILEIAGRVGAVQDRHKVAAADSKAKLKFGLVEVVYEWAKGMPFEQITSLTDVAEGTIVRVITRLDETCREVRDAARVIGDASLMKKMEEAQIKIKRDTSLYF</sequence>
<feature type="domain" description="Helicase ATP-binding" evidence="10">
    <location>
        <begin position="292"/>
        <end position="450"/>
    </location>
</feature>
<dbReference type="FunFam" id="3.40.50.300:FF:000354">
    <property type="entry name" value="ATP-dependent RNA helicase SKI2"/>
    <property type="match status" value="1"/>
</dbReference>
<reference evidence="12 13" key="1">
    <citation type="submission" date="2019-02" db="EMBL/GenBank/DDBJ databases">
        <title>Genome sequencing of the rare red list fungi Phellinidium pouzarii.</title>
        <authorList>
            <person name="Buettner E."/>
            <person name="Kellner H."/>
        </authorList>
    </citation>
    <scope>NUCLEOTIDE SEQUENCE [LARGE SCALE GENOMIC DNA]</scope>
    <source>
        <strain evidence="12 13">DSM 108285</strain>
    </source>
</reference>
<feature type="compositionally biased region" description="Low complexity" evidence="9">
    <location>
        <begin position="512"/>
        <end position="521"/>
    </location>
</feature>
<feature type="compositionally biased region" description="Basic and acidic residues" evidence="9">
    <location>
        <begin position="196"/>
        <end position="206"/>
    </location>
</feature>
<keyword evidence="13" id="KW-1185">Reference proteome</keyword>
<evidence type="ECO:0000256" key="1">
    <source>
        <dbReference type="ARBA" id="ARBA00004496"/>
    </source>
</evidence>
<dbReference type="GO" id="GO:0003724">
    <property type="term" value="F:RNA helicase activity"/>
    <property type="evidence" value="ECO:0007669"/>
    <property type="project" value="InterPro"/>
</dbReference>
<comment type="similarity">
    <text evidence="2">Belongs to the helicase family. SKI2 subfamily.</text>
</comment>
<evidence type="ECO:0000256" key="8">
    <source>
        <dbReference type="ARBA" id="ARBA00022884"/>
    </source>
</evidence>
<dbReference type="GO" id="GO:0016787">
    <property type="term" value="F:hydrolase activity"/>
    <property type="evidence" value="ECO:0007669"/>
    <property type="project" value="UniProtKB-KW"/>
</dbReference>
<dbReference type="PROSITE" id="PS51194">
    <property type="entry name" value="HELICASE_CTER"/>
    <property type="match status" value="1"/>
</dbReference>
<keyword evidence="7" id="KW-0067">ATP-binding</keyword>
<dbReference type="CDD" id="cd18795">
    <property type="entry name" value="SF2_C_Ski2"/>
    <property type="match status" value="1"/>
</dbReference>
<dbReference type="PANTHER" id="PTHR12131">
    <property type="entry name" value="ATP-DEPENDENT RNA AND DNA HELICASE"/>
    <property type="match status" value="1"/>
</dbReference>
<organism evidence="12 13">
    <name type="scientific">Phellinidium pouzarii</name>
    <dbReference type="NCBI Taxonomy" id="167371"/>
    <lineage>
        <taxon>Eukaryota</taxon>
        <taxon>Fungi</taxon>
        <taxon>Dikarya</taxon>
        <taxon>Basidiomycota</taxon>
        <taxon>Agaricomycotina</taxon>
        <taxon>Agaricomycetes</taxon>
        <taxon>Hymenochaetales</taxon>
        <taxon>Hymenochaetaceae</taxon>
        <taxon>Phellinidium</taxon>
    </lineage>
</organism>
<dbReference type="Pfam" id="PF00270">
    <property type="entry name" value="DEAD"/>
    <property type="match status" value="1"/>
</dbReference>
<dbReference type="EMBL" id="SGPK01000553">
    <property type="protein sequence ID" value="THH02378.1"/>
    <property type="molecule type" value="Genomic_DNA"/>
</dbReference>
<dbReference type="GO" id="GO:0005524">
    <property type="term" value="F:ATP binding"/>
    <property type="evidence" value="ECO:0007669"/>
    <property type="project" value="UniProtKB-KW"/>
</dbReference>
<comment type="subcellular location">
    <subcellularLocation>
        <location evidence="1">Cytoplasm</location>
    </subcellularLocation>
</comment>
<keyword evidence="6" id="KW-0347">Helicase</keyword>
<dbReference type="InterPro" id="IPR016438">
    <property type="entry name" value="SKI2-like"/>
</dbReference>
<evidence type="ECO:0000313" key="12">
    <source>
        <dbReference type="EMBL" id="THH02378.1"/>
    </source>
</evidence>